<reference evidence="1" key="1">
    <citation type="submission" date="2022-08" db="EMBL/GenBank/DDBJ databases">
        <title>Genome Sequencing of Bacteroides fragilis Group Isolates with Nanopore Technology.</title>
        <authorList>
            <person name="Tisza M.J."/>
            <person name="Smith D."/>
            <person name="Dekker J.P."/>
        </authorList>
    </citation>
    <scope>NUCLEOTIDE SEQUENCE</scope>
    <source>
        <strain evidence="1">BFG-49</strain>
    </source>
</reference>
<evidence type="ECO:0000313" key="1">
    <source>
        <dbReference type="EMBL" id="UVO89203.1"/>
    </source>
</evidence>
<dbReference type="AlphaFoldDB" id="A0A9X9ILQ9"/>
<sequence length="45" mass="5001">MRTVTVEVPEGHMVKIVKEESMQPTQKVTGGVNLNLRVRHSSPVT</sequence>
<dbReference type="EMBL" id="CP103070">
    <property type="protein sequence ID" value="UVO89203.1"/>
    <property type="molecule type" value="Genomic_DNA"/>
</dbReference>
<protein>
    <submittedName>
        <fullName evidence="1">Uncharacterized protein</fullName>
    </submittedName>
</protein>
<evidence type="ECO:0000313" key="2">
    <source>
        <dbReference type="Proteomes" id="UP001058403"/>
    </source>
</evidence>
<accession>A0A9X9ILQ9</accession>
<name>A0A9X9ILQ9_BACFG</name>
<dbReference type="RefSeq" id="WP_227086124.1">
    <property type="nucleotide sequence ID" value="NZ_JAJCKU010000003.1"/>
</dbReference>
<dbReference type="Proteomes" id="UP001058403">
    <property type="component" value="Chromosome"/>
</dbReference>
<proteinExistence type="predicted"/>
<organism evidence="1 2">
    <name type="scientific">Bacteroides fragilis</name>
    <dbReference type="NCBI Taxonomy" id="817"/>
    <lineage>
        <taxon>Bacteria</taxon>
        <taxon>Pseudomonadati</taxon>
        <taxon>Bacteroidota</taxon>
        <taxon>Bacteroidia</taxon>
        <taxon>Bacteroidales</taxon>
        <taxon>Bacteroidaceae</taxon>
        <taxon>Bacteroides</taxon>
    </lineage>
</organism>
<gene>
    <name evidence="1" type="ORF">NXW39_17885</name>
</gene>